<dbReference type="PANTHER" id="PTHR33627:SF1">
    <property type="entry name" value="TRANSPOSASE"/>
    <property type="match status" value="1"/>
</dbReference>
<dbReference type="RefSeq" id="WP_355712293.1">
    <property type="nucleotide sequence ID" value="NZ_JBEXNP010000001.1"/>
</dbReference>
<dbReference type="PANTHER" id="PTHR33627">
    <property type="entry name" value="TRANSPOSASE"/>
    <property type="match status" value="1"/>
</dbReference>
<proteinExistence type="predicted"/>
<sequence length="413" mass="45386">MTDVYVHDAHAVHDIPIPLRSASRDVILAELASRVFTSLTRSDQRRKGIQYLNGLLEIQGRKSIRNIAALLGEHVSEQNLHHFICDSTWDWVPIRRALAGALLPEAWVVRPVIIPKAGQHSVGVDRHFSRALGQTVNAQRAVGVWATSEHLSAPVNWRLHLPPSWLMDDSRRSQAAIPDGMNAETMEECSVEAALETAMRWGLPVRPTVLDLDEAHAPLLERLTTTRTPLLARVGPNTPLTVTDPVVPGRGQGIRTAHEIMVMAKNMRRPVSGRRHAPEPVGRRALAAAVRVGFPARPARLTGNSPASERRGLVLVGMGEDGGRWPAELWLSNLTTVPTDYLVRLRRLADRVDHDALGIAGRVGIRDFTGRSFNGWHRHITLASIAHAVVALAGNAHAPQPTRHQLPHASSRS</sequence>
<dbReference type="InterPro" id="IPR038721">
    <property type="entry name" value="IS701-like_DDE_dom"/>
</dbReference>
<gene>
    <name evidence="2" type="ORF">ACFYWW_12470</name>
</gene>
<feature type="domain" description="Transposase IS701-like DDE" evidence="1">
    <location>
        <begin position="35"/>
        <end position="248"/>
    </location>
</feature>
<dbReference type="EMBL" id="JBIAPK010000003">
    <property type="protein sequence ID" value="MFF3339528.1"/>
    <property type="molecule type" value="Genomic_DNA"/>
</dbReference>
<dbReference type="Proteomes" id="UP001601976">
    <property type="component" value="Unassembled WGS sequence"/>
</dbReference>
<evidence type="ECO:0000313" key="2">
    <source>
        <dbReference type="EMBL" id="MFF3339528.1"/>
    </source>
</evidence>
<protein>
    <submittedName>
        <fullName evidence="2">IS701 family transposase</fullName>
    </submittedName>
</protein>
<dbReference type="Pfam" id="PF13546">
    <property type="entry name" value="DDE_5"/>
    <property type="match status" value="1"/>
</dbReference>
<organism evidence="2 3">
    <name type="scientific">Streptomyces flavidovirens</name>
    <dbReference type="NCBI Taxonomy" id="67298"/>
    <lineage>
        <taxon>Bacteria</taxon>
        <taxon>Bacillati</taxon>
        <taxon>Actinomycetota</taxon>
        <taxon>Actinomycetes</taxon>
        <taxon>Kitasatosporales</taxon>
        <taxon>Streptomycetaceae</taxon>
        <taxon>Streptomyces</taxon>
    </lineage>
</organism>
<accession>A0ABW6REZ0</accession>
<name>A0ABW6REZ0_9ACTN</name>
<evidence type="ECO:0000313" key="3">
    <source>
        <dbReference type="Proteomes" id="UP001601976"/>
    </source>
</evidence>
<dbReference type="InterPro" id="IPR039365">
    <property type="entry name" value="IS701-like"/>
</dbReference>
<comment type="caution">
    <text evidence="2">The sequence shown here is derived from an EMBL/GenBank/DDBJ whole genome shotgun (WGS) entry which is preliminary data.</text>
</comment>
<keyword evidence="3" id="KW-1185">Reference proteome</keyword>
<reference evidence="2 3" key="1">
    <citation type="submission" date="2024-10" db="EMBL/GenBank/DDBJ databases">
        <title>The Natural Products Discovery Center: Release of the First 8490 Sequenced Strains for Exploring Actinobacteria Biosynthetic Diversity.</title>
        <authorList>
            <person name="Kalkreuter E."/>
            <person name="Kautsar S.A."/>
            <person name="Yang D."/>
            <person name="Bader C.D."/>
            <person name="Teijaro C.N."/>
            <person name="Fluegel L."/>
            <person name="Davis C.M."/>
            <person name="Simpson J.R."/>
            <person name="Lauterbach L."/>
            <person name="Steele A.D."/>
            <person name="Gui C."/>
            <person name="Meng S."/>
            <person name="Li G."/>
            <person name="Viehrig K."/>
            <person name="Ye F."/>
            <person name="Su P."/>
            <person name="Kiefer A.F."/>
            <person name="Nichols A."/>
            <person name="Cepeda A.J."/>
            <person name="Yan W."/>
            <person name="Fan B."/>
            <person name="Jiang Y."/>
            <person name="Adhikari A."/>
            <person name="Zheng C.-J."/>
            <person name="Schuster L."/>
            <person name="Cowan T.M."/>
            <person name="Smanski M.J."/>
            <person name="Chevrette M.G."/>
            <person name="De Carvalho L.P.S."/>
            <person name="Shen B."/>
        </authorList>
    </citation>
    <scope>NUCLEOTIDE SEQUENCE [LARGE SCALE GENOMIC DNA]</scope>
    <source>
        <strain evidence="2 3">NPDC003029</strain>
    </source>
</reference>
<evidence type="ECO:0000259" key="1">
    <source>
        <dbReference type="Pfam" id="PF13546"/>
    </source>
</evidence>